<dbReference type="SUPFAM" id="SSF52540">
    <property type="entry name" value="P-loop containing nucleoside triphosphate hydrolases"/>
    <property type="match status" value="1"/>
</dbReference>
<dbReference type="GO" id="GO:0005871">
    <property type="term" value="C:kinesin complex"/>
    <property type="evidence" value="ECO:0000318"/>
    <property type="project" value="GO_Central"/>
</dbReference>
<keyword evidence="7" id="KW-0969">Cilium</keyword>
<dbReference type="Pfam" id="PF00225">
    <property type="entry name" value="Kinesin"/>
    <property type="match status" value="1"/>
</dbReference>
<evidence type="ECO:0000259" key="14">
    <source>
        <dbReference type="PROSITE" id="PS50067"/>
    </source>
</evidence>
<feature type="binding site" evidence="11">
    <location>
        <begin position="84"/>
        <end position="91"/>
    </location>
    <ligand>
        <name>ATP</name>
        <dbReference type="ChEBI" id="CHEBI:30616"/>
    </ligand>
</feature>
<dbReference type="FunFam" id="3.40.850.10:FF:000025">
    <property type="entry name" value="kinesin-like protein KIF27 isoform X1"/>
    <property type="match status" value="1"/>
</dbReference>
<dbReference type="Gene3D" id="3.40.850.10">
    <property type="entry name" value="Kinesin motor domain"/>
    <property type="match status" value="1"/>
</dbReference>
<evidence type="ECO:0000256" key="3">
    <source>
        <dbReference type="ARBA" id="ARBA00022490"/>
    </source>
</evidence>
<feature type="region of interest" description="Disordered" evidence="13">
    <location>
        <begin position="216"/>
        <end position="237"/>
    </location>
</feature>
<dbReference type="HOGENOM" id="CLU_005591_0_0_1"/>
<reference evidence="15" key="2">
    <citation type="submission" date="2025-08" db="UniProtKB">
        <authorList>
            <consortium name="Ensembl"/>
        </authorList>
    </citation>
    <scope>IDENTIFICATION</scope>
</reference>
<evidence type="ECO:0000256" key="12">
    <source>
        <dbReference type="SAM" id="Coils"/>
    </source>
</evidence>
<keyword evidence="5 11" id="KW-0067">ATP-binding</keyword>
<dbReference type="InterPro" id="IPR027640">
    <property type="entry name" value="Kinesin-like_fam"/>
</dbReference>
<reference evidence="16" key="1">
    <citation type="submission" date="2011-12" db="EMBL/GenBank/DDBJ databases">
        <title>The Draft Genome of Lepisosteus oculatus.</title>
        <authorList>
            <consortium name="The Broad Institute Genome Assembly &amp; Analysis Group"/>
            <consortium name="Computational R&amp;D Group"/>
            <consortium name="and Sequencing Platform"/>
            <person name="Di Palma F."/>
            <person name="Alfoldi J."/>
            <person name="Johnson J."/>
            <person name="Berlin A."/>
            <person name="Gnerre S."/>
            <person name="Jaffe D."/>
            <person name="MacCallum I."/>
            <person name="Young S."/>
            <person name="Walker B.J."/>
            <person name="Lander E.S."/>
            <person name="Lindblad-Toh K."/>
        </authorList>
    </citation>
    <scope>NUCLEOTIDE SEQUENCE [LARGE SCALE GENOMIC DNA]</scope>
</reference>
<feature type="compositionally biased region" description="Polar residues" evidence="13">
    <location>
        <begin position="576"/>
        <end position="606"/>
    </location>
</feature>
<keyword evidence="16" id="KW-1185">Reference proteome</keyword>
<dbReference type="PANTHER" id="PTHR47969">
    <property type="entry name" value="CHROMOSOME-ASSOCIATED KINESIN KIF4A-RELATED"/>
    <property type="match status" value="1"/>
</dbReference>
<dbReference type="InterPro" id="IPR036961">
    <property type="entry name" value="Kinesin_motor_dom_sf"/>
</dbReference>
<feature type="coiled-coil region" evidence="12">
    <location>
        <begin position="1198"/>
        <end position="1232"/>
    </location>
</feature>
<evidence type="ECO:0000313" key="15">
    <source>
        <dbReference type="Ensembl" id="ENSLOCP00000002591.1"/>
    </source>
</evidence>
<dbReference type="eggNOG" id="KOG0244">
    <property type="taxonomic scope" value="Eukaryota"/>
</dbReference>
<dbReference type="InterPro" id="IPR001752">
    <property type="entry name" value="Kinesin_motor_dom"/>
</dbReference>
<evidence type="ECO:0000256" key="10">
    <source>
        <dbReference type="ARBA" id="ARBA00023273"/>
    </source>
</evidence>
<evidence type="ECO:0000256" key="4">
    <source>
        <dbReference type="ARBA" id="ARBA00022741"/>
    </source>
</evidence>
<dbReference type="PROSITE" id="PS50067">
    <property type="entry name" value="KINESIN_MOTOR_2"/>
    <property type="match status" value="1"/>
</dbReference>
<dbReference type="STRING" id="7918.ENSLOCP00000002591"/>
<feature type="coiled-coil region" evidence="12">
    <location>
        <begin position="723"/>
        <end position="799"/>
    </location>
</feature>
<reference evidence="15" key="3">
    <citation type="submission" date="2025-09" db="UniProtKB">
        <authorList>
            <consortium name="Ensembl"/>
        </authorList>
    </citation>
    <scope>IDENTIFICATION</scope>
</reference>
<keyword evidence="10" id="KW-0966">Cell projection</keyword>
<organism evidence="15 16">
    <name type="scientific">Lepisosteus oculatus</name>
    <name type="common">Spotted gar</name>
    <dbReference type="NCBI Taxonomy" id="7918"/>
    <lineage>
        <taxon>Eukaryota</taxon>
        <taxon>Metazoa</taxon>
        <taxon>Chordata</taxon>
        <taxon>Craniata</taxon>
        <taxon>Vertebrata</taxon>
        <taxon>Euteleostomi</taxon>
        <taxon>Actinopterygii</taxon>
        <taxon>Neopterygii</taxon>
        <taxon>Holostei</taxon>
        <taxon>Semionotiformes</taxon>
        <taxon>Lepisosteidae</taxon>
        <taxon>Lepisosteus</taxon>
    </lineage>
</organism>
<dbReference type="PROSITE" id="PS00411">
    <property type="entry name" value="KINESIN_MOTOR_1"/>
    <property type="match status" value="1"/>
</dbReference>
<evidence type="ECO:0000256" key="9">
    <source>
        <dbReference type="ARBA" id="ARBA00023212"/>
    </source>
</evidence>
<dbReference type="GO" id="GO:0007018">
    <property type="term" value="P:microtubule-based movement"/>
    <property type="evidence" value="ECO:0000318"/>
    <property type="project" value="GO_Central"/>
</dbReference>
<feature type="region of interest" description="Disordered" evidence="13">
    <location>
        <begin position="1320"/>
        <end position="1349"/>
    </location>
</feature>
<accession>W5M2I3</accession>
<feature type="coiled-coil region" evidence="12">
    <location>
        <begin position="1143"/>
        <end position="1170"/>
    </location>
</feature>
<dbReference type="CDD" id="cd01372">
    <property type="entry name" value="KISc_KIF4"/>
    <property type="match status" value="1"/>
</dbReference>
<dbReference type="InterPro" id="IPR027417">
    <property type="entry name" value="P-loop_NTPase"/>
</dbReference>
<dbReference type="PANTHER" id="PTHR47969:SF30">
    <property type="entry name" value="KINESIN FAMILY MEMBER 27"/>
    <property type="match status" value="1"/>
</dbReference>
<dbReference type="Pfam" id="PF25764">
    <property type="entry name" value="KIF21A_4th"/>
    <property type="match status" value="1"/>
</dbReference>
<dbReference type="Bgee" id="ENSLOCG00000002225">
    <property type="expression patterns" value="Expressed in testis and 9 other cell types or tissues"/>
</dbReference>
<dbReference type="GO" id="GO:0005929">
    <property type="term" value="C:cilium"/>
    <property type="evidence" value="ECO:0007669"/>
    <property type="project" value="UniProtKB-SubCell"/>
</dbReference>
<evidence type="ECO:0000256" key="6">
    <source>
        <dbReference type="ARBA" id="ARBA00023054"/>
    </source>
</evidence>
<protein>
    <submittedName>
        <fullName evidence="15">Kinesin family member 27</fullName>
    </submittedName>
</protein>
<feature type="compositionally biased region" description="Polar residues" evidence="13">
    <location>
        <begin position="216"/>
        <end position="229"/>
    </location>
</feature>
<dbReference type="GO" id="GO:0005524">
    <property type="term" value="F:ATP binding"/>
    <property type="evidence" value="ECO:0007669"/>
    <property type="project" value="UniProtKB-UniRule"/>
</dbReference>
<dbReference type="InterPro" id="IPR019821">
    <property type="entry name" value="Kinesin_motor_CS"/>
</dbReference>
<evidence type="ECO:0000256" key="7">
    <source>
        <dbReference type="ARBA" id="ARBA00023069"/>
    </source>
</evidence>
<dbReference type="OMA" id="YVIMNTF"/>
<keyword evidence="8 11" id="KW-0505">Motor protein</keyword>
<evidence type="ECO:0000256" key="5">
    <source>
        <dbReference type="ARBA" id="ARBA00022840"/>
    </source>
</evidence>
<feature type="region of interest" description="Disordered" evidence="13">
    <location>
        <begin position="1275"/>
        <end position="1299"/>
    </location>
</feature>
<name>W5M2I3_LEPOC</name>
<dbReference type="GeneTree" id="ENSGT00940000157487"/>
<feature type="domain" description="Kinesin motor" evidence="14">
    <location>
        <begin position="5"/>
        <end position="348"/>
    </location>
</feature>
<sequence>MEEIPVKVAVRIRPLLPKEILHNHQVCVRVVPNTQQIIIGKDRAFTFDFVFGQRSLQDEVYTTCIKPLVLSLIEGYNVTVFAYGQTGSGKTYTIGGGHIVATSDEENGIIPRAIQEIFHNIAEKHNTDFTVKVSYIEVYKEELRDLLELETSSKDMHIREDEKGNTVIVGAKESLVETAEDVMSLLEAGTAARHTGTTQMNEHSSRSHAILTITVSQQGPTRETAQQSRGEGEPGTHNSVQLISSKFHFVDLAGSERVTKTGNTGERFKESIQINSGLLALGNVISALGDPKRKSQHVPYRDAKITRILKDSLGGNAKTVMITCISPSSSDLDESLNSLKYANRARNIKNKPIVNYNPDWDRMDEMELEIRALREALQNQHASLMTRGSHISQELPGGHESSRIRVLEEQLAQLQVESYHYRACTEDAMQLLLELRETADLPATHERKLKEWLEGAEELQSEKCNSVEVECRATSTGEEPHHITILQLKRELKKCQDALATDEDVFVKKESELKRLQDQINTLMQENEEYLAALEDERNKSRLQNERMVEQQLLIDRLREDLQSFKLDKSDVSVERSASSRRPFSVPLTNYNQAGSRGDASQSQLRQDTRKVHTSPPAYSLERVMAAFRTRSQLLLAQIEEQDEVLCCEFSDGSEEEKNAKKDRENDKKQAFRRSMNRTWTRKQTPVVSDSNVHDEHGAAGLPELLVEEERVRCSQTLNLQKLKEAELRLTQAKQKTKELAINIRMKEELIKELVKTGKDAQAVNRHYSMKIVQVEQEAEQAKRELKETQQQLQELEAREGQDGTETAQLQRDVSKKVDTAKIKVQVLQKKQQDTKKLASLSAQSEKRLAELEQNVEHMRRQQTLLQKKLREETDKKRKLEAEIIRDQQHIKELQLKTEQQKRILKVKTEEVAAFKRTKHISTPEDEQRLEAQRKWLDEEVEKVLQQRQALTELEEELKKREEIIAKKEAFSQEKSQMQNYQLLQRKAVSKNILKLSAQLSAVDRKLSEKTSQLQSSSAESKRRIFREVEELQQERNQLLKRRDSLDEKLKNGSVLTVEEERLLFQLEEWVEALDAAIEYKNDTIDSRQQSLRTSTEPLISSKEGVMDKLSTLSFIEIKILLFKYFNKVVGLRESERKLQLQCEEMRMHLEEEEGVVRNLESAVERLTLEMDRRLTLQQREHEHKMQLLLQEFREGRGECFVENIKTYEAKIQQLEKDLFFYKKTSRDLKKKLKELVADSLNQQPAFRKGRPHGTGNADGQDKCLVPEDYKWTSVSESSRENRSSKGCSDSPVTSGRSQKISGCWDELEQIANAPSVFQSRQRVTNNEEPSVGYDVPNSAAPQTSKSGIQFPELTPVKVSRRELRQISASDLPVRRFSLGVSATSIQEDSIEAFQSKEDF</sequence>
<feature type="region of interest" description="Disordered" evidence="13">
    <location>
        <begin position="1244"/>
        <end position="1263"/>
    </location>
</feature>
<dbReference type="GO" id="GO:0016887">
    <property type="term" value="F:ATP hydrolysis activity"/>
    <property type="evidence" value="ECO:0000318"/>
    <property type="project" value="GO_Central"/>
</dbReference>
<feature type="compositionally biased region" description="Polar residues" evidence="13">
    <location>
        <begin position="1320"/>
        <end position="1329"/>
    </location>
</feature>
<keyword evidence="6 12" id="KW-0175">Coiled coil</keyword>
<dbReference type="Proteomes" id="UP000018468">
    <property type="component" value="Linkage group LG2"/>
</dbReference>
<keyword evidence="3" id="KW-0963">Cytoplasm</keyword>
<dbReference type="GO" id="GO:0005874">
    <property type="term" value="C:microtubule"/>
    <property type="evidence" value="ECO:0000318"/>
    <property type="project" value="GO_Central"/>
</dbReference>
<feature type="coiled-coil region" evidence="12">
    <location>
        <begin position="506"/>
        <end position="551"/>
    </location>
</feature>
<comment type="similarity">
    <text evidence="11">Belongs to the TRAFAC class myosin-kinesin ATPase superfamily. Kinesin family.</text>
</comment>
<comment type="subcellular location">
    <subcellularLocation>
        <location evidence="1">Cell projection</location>
        <location evidence="1">Cilium</location>
    </subcellularLocation>
    <subcellularLocation>
        <location evidence="2">Cytoplasm</location>
        <location evidence="2">Cytoskeleton</location>
    </subcellularLocation>
</comment>
<dbReference type="GO" id="GO:0008017">
    <property type="term" value="F:microtubule binding"/>
    <property type="evidence" value="ECO:0000318"/>
    <property type="project" value="GO_Central"/>
</dbReference>
<dbReference type="SMART" id="SM00129">
    <property type="entry name" value="KISc"/>
    <property type="match status" value="1"/>
</dbReference>
<dbReference type="EMBL" id="AHAT01012658">
    <property type="status" value="NOT_ANNOTATED_CDS"/>
    <property type="molecule type" value="Genomic_DNA"/>
</dbReference>
<dbReference type="InParanoid" id="W5M2I3"/>
<evidence type="ECO:0000256" key="2">
    <source>
        <dbReference type="ARBA" id="ARBA00004245"/>
    </source>
</evidence>
<feature type="coiled-coil region" evidence="12">
    <location>
        <begin position="835"/>
        <end position="974"/>
    </location>
</feature>
<evidence type="ECO:0000256" key="1">
    <source>
        <dbReference type="ARBA" id="ARBA00004138"/>
    </source>
</evidence>
<dbReference type="Ensembl" id="ENSLOCT00000002597.1">
    <property type="protein sequence ID" value="ENSLOCP00000002591.1"/>
    <property type="gene ID" value="ENSLOCG00000002225.1"/>
</dbReference>
<proteinExistence type="inferred from homology"/>
<dbReference type="GO" id="GO:0003777">
    <property type="term" value="F:microtubule motor activity"/>
    <property type="evidence" value="ECO:0000318"/>
    <property type="project" value="GO_Central"/>
</dbReference>
<feature type="region of interest" description="Disordered" evidence="13">
    <location>
        <begin position="576"/>
        <end position="616"/>
    </location>
</feature>
<evidence type="ECO:0000256" key="8">
    <source>
        <dbReference type="ARBA" id="ARBA00023175"/>
    </source>
</evidence>
<evidence type="ECO:0000256" key="13">
    <source>
        <dbReference type="SAM" id="MobiDB-lite"/>
    </source>
</evidence>
<dbReference type="GO" id="GO:0005737">
    <property type="term" value="C:cytoplasm"/>
    <property type="evidence" value="ECO:0000318"/>
    <property type="project" value="GO_Central"/>
</dbReference>
<feature type="compositionally biased region" description="Polar residues" evidence="13">
    <location>
        <begin position="1286"/>
        <end position="1299"/>
    </location>
</feature>
<feature type="coiled-coil region" evidence="12">
    <location>
        <begin position="1022"/>
        <end position="1049"/>
    </location>
</feature>
<keyword evidence="4 11" id="KW-0547">Nucleotide-binding</keyword>
<keyword evidence="9" id="KW-0206">Cytoskeleton</keyword>
<dbReference type="PRINTS" id="PR00380">
    <property type="entry name" value="KINESINHEAVY"/>
</dbReference>
<evidence type="ECO:0000256" key="11">
    <source>
        <dbReference type="PROSITE-ProRule" id="PRU00283"/>
    </source>
</evidence>
<evidence type="ECO:0000313" key="16">
    <source>
        <dbReference type="Proteomes" id="UP000018468"/>
    </source>
</evidence>